<reference evidence="1" key="1">
    <citation type="submission" date="2020-07" db="EMBL/GenBank/DDBJ databases">
        <title>Huge and variable diversity of episymbiotic CPR bacteria and DPANN archaea in groundwater ecosystems.</title>
        <authorList>
            <person name="He C.Y."/>
            <person name="Keren R."/>
            <person name="Whittaker M."/>
            <person name="Farag I.F."/>
            <person name="Doudna J."/>
            <person name="Cate J.H.D."/>
            <person name="Banfield J.F."/>
        </authorList>
    </citation>
    <scope>NUCLEOTIDE SEQUENCE</scope>
    <source>
        <strain evidence="1">NC_groundwater_672_Ag_B-0.1um_62_36</strain>
    </source>
</reference>
<organism evidence="1 2">
    <name type="scientific">Tectimicrobiota bacterium</name>
    <dbReference type="NCBI Taxonomy" id="2528274"/>
    <lineage>
        <taxon>Bacteria</taxon>
        <taxon>Pseudomonadati</taxon>
        <taxon>Nitrospinota/Tectimicrobiota group</taxon>
        <taxon>Candidatus Tectimicrobiota</taxon>
    </lineage>
</organism>
<name>A0A932CN41_UNCTE</name>
<protein>
    <submittedName>
        <fullName evidence="1">Uncharacterized protein</fullName>
    </submittedName>
</protein>
<dbReference type="AlphaFoldDB" id="A0A932CN41"/>
<comment type="caution">
    <text evidence="1">The sequence shown here is derived from an EMBL/GenBank/DDBJ whole genome shotgun (WGS) entry which is preliminary data.</text>
</comment>
<gene>
    <name evidence="1" type="ORF">HYY20_04425</name>
</gene>
<dbReference type="InterPro" id="IPR011042">
    <property type="entry name" value="6-blade_b-propeller_TolB-like"/>
</dbReference>
<accession>A0A932CN41</accession>
<proteinExistence type="predicted"/>
<dbReference type="SUPFAM" id="SSF101898">
    <property type="entry name" value="NHL repeat"/>
    <property type="match status" value="1"/>
</dbReference>
<dbReference type="EMBL" id="JACPRF010000138">
    <property type="protein sequence ID" value="MBI2876106.1"/>
    <property type="molecule type" value="Genomic_DNA"/>
</dbReference>
<evidence type="ECO:0000313" key="1">
    <source>
        <dbReference type="EMBL" id="MBI2876106.1"/>
    </source>
</evidence>
<dbReference type="Gene3D" id="2.120.10.30">
    <property type="entry name" value="TolB, C-terminal domain"/>
    <property type="match status" value="1"/>
</dbReference>
<sequence>MRAWKVGGSLGILIGLLLGGGLLSWAEATGSVTAAPGYTVESFATGLQNPRALALGSRGPFGGGLYVVEHPAGQETGRLVALDSLGQATLWAEGLRGTGRVAWRAEGPWGGFAYLVEGPGGEASGLHLVRVNPTGKAEPFRAVPGGTRAAGSPVFGPPGPWGEDLYLGDAAEGKIWRVSPEGTVSSLIQGLSGPRALALAPAGSPWEEGLYVATGPAVLRVGVDGQAHPVVEGAVAPSHLAFGEGGGLGTDLYLAESGLAGVRLLRVNPAGAVTLVAQGFGAIGGMALASTAPWGPALFVAEASSGVIYRIAPTNR</sequence>
<dbReference type="Proteomes" id="UP000769766">
    <property type="component" value="Unassembled WGS sequence"/>
</dbReference>
<evidence type="ECO:0000313" key="2">
    <source>
        <dbReference type="Proteomes" id="UP000769766"/>
    </source>
</evidence>